<protein>
    <submittedName>
        <fullName evidence="7">Arylsulfatase</fullName>
        <ecNumber evidence="7">3.1.6.1</ecNumber>
    </submittedName>
</protein>
<dbReference type="Gene3D" id="3.40.720.10">
    <property type="entry name" value="Alkaline Phosphatase, subunit A"/>
    <property type="match status" value="1"/>
</dbReference>
<accession>A0A5C6DBZ5</accession>
<dbReference type="InterPro" id="IPR000917">
    <property type="entry name" value="Sulfatase_N"/>
</dbReference>
<dbReference type="GO" id="GO:0004065">
    <property type="term" value="F:arylsulfatase activity"/>
    <property type="evidence" value="ECO:0007669"/>
    <property type="project" value="UniProtKB-EC"/>
</dbReference>
<organism evidence="7 8">
    <name type="scientific">Novipirellula artificiosorum</name>
    <dbReference type="NCBI Taxonomy" id="2528016"/>
    <lineage>
        <taxon>Bacteria</taxon>
        <taxon>Pseudomonadati</taxon>
        <taxon>Planctomycetota</taxon>
        <taxon>Planctomycetia</taxon>
        <taxon>Pirellulales</taxon>
        <taxon>Pirellulaceae</taxon>
        <taxon>Novipirellula</taxon>
    </lineage>
</organism>
<comment type="caution">
    <text evidence="7">The sequence shown here is derived from an EMBL/GenBank/DDBJ whole genome shotgun (WGS) entry which is preliminary data.</text>
</comment>
<dbReference type="EC" id="3.1.6.1" evidence="7"/>
<feature type="chain" id="PRO_5023139464" evidence="5">
    <location>
        <begin position="25"/>
        <end position="632"/>
    </location>
</feature>
<evidence type="ECO:0000256" key="5">
    <source>
        <dbReference type="SAM" id="SignalP"/>
    </source>
</evidence>
<evidence type="ECO:0000256" key="1">
    <source>
        <dbReference type="ARBA" id="ARBA00008779"/>
    </source>
</evidence>
<keyword evidence="8" id="KW-1185">Reference proteome</keyword>
<keyword evidence="2" id="KW-0479">Metal-binding</keyword>
<dbReference type="InterPro" id="IPR050738">
    <property type="entry name" value="Sulfatase"/>
</dbReference>
<reference evidence="7 8" key="1">
    <citation type="submission" date="2019-02" db="EMBL/GenBank/DDBJ databases">
        <title>Deep-cultivation of Planctomycetes and their phenomic and genomic characterization uncovers novel biology.</title>
        <authorList>
            <person name="Wiegand S."/>
            <person name="Jogler M."/>
            <person name="Boedeker C."/>
            <person name="Pinto D."/>
            <person name="Vollmers J."/>
            <person name="Rivas-Marin E."/>
            <person name="Kohn T."/>
            <person name="Peeters S.H."/>
            <person name="Heuer A."/>
            <person name="Rast P."/>
            <person name="Oberbeckmann S."/>
            <person name="Bunk B."/>
            <person name="Jeske O."/>
            <person name="Meyerdierks A."/>
            <person name="Storesund J.E."/>
            <person name="Kallscheuer N."/>
            <person name="Luecker S."/>
            <person name="Lage O.M."/>
            <person name="Pohl T."/>
            <person name="Merkel B.J."/>
            <person name="Hornburger P."/>
            <person name="Mueller R.-W."/>
            <person name="Bruemmer F."/>
            <person name="Labrenz M."/>
            <person name="Spormann A.M."/>
            <person name="Op Den Camp H."/>
            <person name="Overmann J."/>
            <person name="Amann R."/>
            <person name="Jetten M.S.M."/>
            <person name="Mascher T."/>
            <person name="Medema M.H."/>
            <person name="Devos D.P."/>
            <person name="Kaster A.-K."/>
            <person name="Ovreas L."/>
            <person name="Rohde M."/>
            <person name="Galperin M.Y."/>
            <person name="Jogler C."/>
        </authorList>
    </citation>
    <scope>NUCLEOTIDE SEQUENCE [LARGE SCALE GENOMIC DNA]</scope>
    <source>
        <strain evidence="7 8">Poly41</strain>
    </source>
</reference>
<evidence type="ECO:0000256" key="4">
    <source>
        <dbReference type="ARBA" id="ARBA00022837"/>
    </source>
</evidence>
<proteinExistence type="inferred from homology"/>
<evidence type="ECO:0000259" key="6">
    <source>
        <dbReference type="Pfam" id="PF00884"/>
    </source>
</evidence>
<comment type="similarity">
    <text evidence="1">Belongs to the sulfatase family.</text>
</comment>
<sequence precursor="true">MKTTGLAVLLVASNLALTYCTTGAERPNLLWITAEDMSPVLGCNGDLYADTPHLDQLASESTHFTNAFSSSPVCSPSRSTLITGVYSTSLGTQDLRSDFPLPAFVHAWPALLRKAGYFTTNNSKTDYNTIDEERLIAEGWDENGAEAHWRNRKGKVPFFSVFNDMSTHQSRTGVWPRERFEKTIQSQLSSPRIHDPDKAPVPAYYPDTPAVRRGIARFYDCVSVMDLNVGKLVAQLKEDGLYDNTIIFFYSDHGSGMPRGKRCLYDSGMHVPLLIRFPKKYQHLAPTKPGEQTDRLVSFVDFPATVLSLLEIDVPEYSQGEAFLGSRQMKPRRYVFGARDRVDECYDRSRSVRDKQYLYIRNYRPDLSWSQPSTYSDFSEVQQTIAKLALEGKLNEVQLGYAGPTRLPEELYDVKKDPQNLKNLVGDANFKPVVERMRIELRSWIRQTRDVGFIPPEEARIALQQHPSLFEWTRAAETFPSNDLLAAAEVIGRGSDRLEKQIKSLRHEDPSVRLMAIFGLQAQTELPTTCIESVRQATLDDKAMIRVESASLLKDPNLLAKELQSEDEYLVLRASRALELLGPMANNQFATMQSTLEKWKARPSGPIALFIRFSLETALKKQGEEPDDPFTP</sequence>
<dbReference type="InterPro" id="IPR017850">
    <property type="entry name" value="Alkaline_phosphatase_core_sf"/>
</dbReference>
<feature type="signal peptide" evidence="5">
    <location>
        <begin position="1"/>
        <end position="24"/>
    </location>
</feature>
<keyword evidence="4" id="KW-0106">Calcium</keyword>
<dbReference type="GO" id="GO:0046872">
    <property type="term" value="F:metal ion binding"/>
    <property type="evidence" value="ECO:0007669"/>
    <property type="project" value="UniProtKB-KW"/>
</dbReference>
<dbReference type="PANTHER" id="PTHR42693">
    <property type="entry name" value="ARYLSULFATASE FAMILY MEMBER"/>
    <property type="match status" value="1"/>
</dbReference>
<gene>
    <name evidence="7" type="ORF">Poly41_54270</name>
</gene>
<evidence type="ECO:0000313" key="7">
    <source>
        <dbReference type="EMBL" id="TWU32449.1"/>
    </source>
</evidence>
<dbReference type="EMBL" id="SJPV01000012">
    <property type="protein sequence ID" value="TWU32449.1"/>
    <property type="molecule type" value="Genomic_DNA"/>
</dbReference>
<dbReference type="PANTHER" id="PTHR42693:SF53">
    <property type="entry name" value="ENDO-4-O-SULFATASE"/>
    <property type="match status" value="1"/>
</dbReference>
<evidence type="ECO:0000256" key="3">
    <source>
        <dbReference type="ARBA" id="ARBA00022801"/>
    </source>
</evidence>
<dbReference type="InterPro" id="IPR024607">
    <property type="entry name" value="Sulfatase_CS"/>
</dbReference>
<evidence type="ECO:0000256" key="2">
    <source>
        <dbReference type="ARBA" id="ARBA00022723"/>
    </source>
</evidence>
<dbReference type="PROSITE" id="PS00523">
    <property type="entry name" value="SULFATASE_1"/>
    <property type="match status" value="1"/>
</dbReference>
<name>A0A5C6DBZ5_9BACT</name>
<dbReference type="CDD" id="cd16027">
    <property type="entry name" value="SGSH"/>
    <property type="match status" value="1"/>
</dbReference>
<feature type="domain" description="Sulfatase N-terminal" evidence="6">
    <location>
        <begin position="27"/>
        <end position="311"/>
    </location>
</feature>
<dbReference type="OrthoDB" id="9803751at2"/>
<keyword evidence="3 7" id="KW-0378">Hydrolase</keyword>
<evidence type="ECO:0000313" key="8">
    <source>
        <dbReference type="Proteomes" id="UP000319143"/>
    </source>
</evidence>
<dbReference type="AlphaFoldDB" id="A0A5C6DBZ5"/>
<dbReference type="Proteomes" id="UP000319143">
    <property type="component" value="Unassembled WGS sequence"/>
</dbReference>
<dbReference type="SUPFAM" id="SSF53649">
    <property type="entry name" value="Alkaline phosphatase-like"/>
    <property type="match status" value="1"/>
</dbReference>
<dbReference type="Pfam" id="PF00884">
    <property type="entry name" value="Sulfatase"/>
    <property type="match status" value="1"/>
</dbReference>
<keyword evidence="5" id="KW-0732">Signal</keyword>
<dbReference type="RefSeq" id="WP_146530228.1">
    <property type="nucleotide sequence ID" value="NZ_SJPV01000012.1"/>
</dbReference>